<keyword evidence="5" id="KW-1185">Reference proteome</keyword>
<dbReference type="Pfam" id="PF00102">
    <property type="entry name" value="Y_phosphatase"/>
    <property type="match status" value="1"/>
</dbReference>
<feature type="region of interest" description="Disordered" evidence="1">
    <location>
        <begin position="34"/>
        <end position="63"/>
    </location>
</feature>
<dbReference type="InterPro" id="IPR052782">
    <property type="entry name" value="Oocyte-zygote_transition_reg"/>
</dbReference>
<comment type="caution">
    <text evidence="4">The sequence shown here is derived from an EMBL/GenBank/DDBJ whole genome shotgun (WGS) entry which is preliminary data.</text>
</comment>
<sequence length="424" mass="49023">MIRYHPLPNRPTIGVFLIFILVYTEMKRNVARTANRGPRRVQKVEQKSPIGVNQQKSPSPSPIVPLRTRVSNKNIPLLQSTKKVMDKERWEFDEKDSATIAKCVGGVLYRLRKAGALRSIREEFMRTRNYIPQGPKEAFLANESRNRYRDVLLLDNTRVVLKNRSSDYIHASKVMVGSNVFICTQGPLENTVESFWAMVFQENVKLIVQLCRFSEEGKEKCYEYLPRNEGIMVFGDFVIECICRNKLPETDGATCGLLEVKSRGRKEQVEHILYENWYDHAAPENFNASFELIQIAKRKRKNAPVVVHCSAGVGRTGCFVGVELAAHWAATKKTLQMDLLLKELRDQRMHSVQTDVQYLYIYRGLIEYLIRKGVTRRLDVSKFVNDYDSLIKRRKTKEQDKENLSLAVKEGRSKDYCPSVYFIL</sequence>
<evidence type="ECO:0000259" key="3">
    <source>
        <dbReference type="PROSITE" id="PS50056"/>
    </source>
</evidence>
<dbReference type="Gene3D" id="3.90.190.10">
    <property type="entry name" value="Protein tyrosine phosphatase superfamily"/>
    <property type="match status" value="1"/>
</dbReference>
<dbReference type="SMART" id="SM00404">
    <property type="entry name" value="PTPc_motif"/>
    <property type="match status" value="1"/>
</dbReference>
<proteinExistence type="predicted"/>
<name>A0AA36M992_CYLNA</name>
<dbReference type="InterPro" id="IPR016130">
    <property type="entry name" value="Tyr_Pase_AS"/>
</dbReference>
<dbReference type="PROSITE" id="PS50056">
    <property type="entry name" value="TYR_PHOSPHATASE_2"/>
    <property type="match status" value="1"/>
</dbReference>
<dbReference type="AlphaFoldDB" id="A0AA36M992"/>
<dbReference type="CDD" id="cd00047">
    <property type="entry name" value="PTPc"/>
    <property type="match status" value="1"/>
</dbReference>
<dbReference type="InterPro" id="IPR003595">
    <property type="entry name" value="Tyr_Pase_cat"/>
</dbReference>
<evidence type="ECO:0000313" key="4">
    <source>
        <dbReference type="EMBL" id="CAJ0603231.1"/>
    </source>
</evidence>
<evidence type="ECO:0000259" key="2">
    <source>
        <dbReference type="PROSITE" id="PS50055"/>
    </source>
</evidence>
<dbReference type="PRINTS" id="PR00700">
    <property type="entry name" value="PRTYPHPHTASE"/>
</dbReference>
<dbReference type="InterPro" id="IPR000242">
    <property type="entry name" value="PTP_cat"/>
</dbReference>
<dbReference type="Proteomes" id="UP001176961">
    <property type="component" value="Unassembled WGS sequence"/>
</dbReference>
<feature type="domain" description="Tyrosine-protein phosphatase" evidence="2">
    <location>
        <begin position="142"/>
        <end position="368"/>
    </location>
</feature>
<accession>A0AA36M992</accession>
<evidence type="ECO:0000256" key="1">
    <source>
        <dbReference type="SAM" id="MobiDB-lite"/>
    </source>
</evidence>
<dbReference type="SMART" id="SM00194">
    <property type="entry name" value="PTPc"/>
    <property type="match status" value="1"/>
</dbReference>
<dbReference type="InterPro" id="IPR029021">
    <property type="entry name" value="Prot-tyrosine_phosphatase-like"/>
</dbReference>
<dbReference type="InterPro" id="IPR000387">
    <property type="entry name" value="Tyr_Pase_dom"/>
</dbReference>
<evidence type="ECO:0000313" key="5">
    <source>
        <dbReference type="Proteomes" id="UP001176961"/>
    </source>
</evidence>
<dbReference type="PROSITE" id="PS00383">
    <property type="entry name" value="TYR_PHOSPHATASE_1"/>
    <property type="match status" value="1"/>
</dbReference>
<dbReference type="EMBL" id="CATQJL010000305">
    <property type="protein sequence ID" value="CAJ0603231.1"/>
    <property type="molecule type" value="Genomic_DNA"/>
</dbReference>
<feature type="domain" description="Tyrosine specific protein phosphatases" evidence="3">
    <location>
        <begin position="290"/>
        <end position="359"/>
    </location>
</feature>
<organism evidence="4 5">
    <name type="scientific">Cylicocyclus nassatus</name>
    <name type="common">Nematode worm</name>
    <dbReference type="NCBI Taxonomy" id="53992"/>
    <lineage>
        <taxon>Eukaryota</taxon>
        <taxon>Metazoa</taxon>
        <taxon>Ecdysozoa</taxon>
        <taxon>Nematoda</taxon>
        <taxon>Chromadorea</taxon>
        <taxon>Rhabditida</taxon>
        <taxon>Rhabditina</taxon>
        <taxon>Rhabditomorpha</taxon>
        <taxon>Strongyloidea</taxon>
        <taxon>Strongylidae</taxon>
        <taxon>Cylicocyclus</taxon>
    </lineage>
</organism>
<protein>
    <submittedName>
        <fullName evidence="4">Uncharacterized protein</fullName>
    </submittedName>
</protein>
<gene>
    <name evidence="4" type="ORF">CYNAS_LOCUS15214</name>
</gene>
<reference evidence="4" key="1">
    <citation type="submission" date="2023-07" db="EMBL/GenBank/DDBJ databases">
        <authorList>
            <consortium name="CYATHOMIX"/>
        </authorList>
    </citation>
    <scope>NUCLEOTIDE SEQUENCE</scope>
    <source>
        <strain evidence="4">N/A</strain>
    </source>
</reference>
<dbReference type="SUPFAM" id="SSF52799">
    <property type="entry name" value="(Phosphotyrosine protein) phosphatases II"/>
    <property type="match status" value="1"/>
</dbReference>
<dbReference type="PANTHER" id="PTHR46163">
    <property type="entry name" value="TYROSINE-PROTEIN PHOSPHATASE-RELATED"/>
    <property type="match status" value="1"/>
</dbReference>
<dbReference type="PROSITE" id="PS50055">
    <property type="entry name" value="TYR_PHOSPHATASE_PTP"/>
    <property type="match status" value="1"/>
</dbReference>
<dbReference type="GO" id="GO:0004725">
    <property type="term" value="F:protein tyrosine phosphatase activity"/>
    <property type="evidence" value="ECO:0007669"/>
    <property type="project" value="InterPro"/>
</dbReference>